<evidence type="ECO:0000256" key="10">
    <source>
        <dbReference type="ARBA" id="ARBA00023136"/>
    </source>
</evidence>
<evidence type="ECO:0000256" key="12">
    <source>
        <dbReference type="ARBA" id="ARBA00025198"/>
    </source>
</evidence>
<evidence type="ECO:0000256" key="14">
    <source>
        <dbReference type="ARBA" id="ARBA00025830"/>
    </source>
</evidence>
<evidence type="ECO:0000256" key="4">
    <source>
        <dbReference type="ARBA" id="ARBA00022475"/>
    </source>
</evidence>
<dbReference type="GO" id="GO:0005886">
    <property type="term" value="C:plasma membrane"/>
    <property type="evidence" value="ECO:0007669"/>
    <property type="project" value="UniProtKB-SubCell"/>
</dbReference>
<gene>
    <name evidence="15" type="primary">atpF</name>
    <name evidence="19" type="ORF">ATN84_01065</name>
</gene>
<evidence type="ECO:0000256" key="11">
    <source>
        <dbReference type="ARBA" id="ARBA00023310"/>
    </source>
</evidence>
<evidence type="ECO:0000256" key="3">
    <source>
        <dbReference type="ARBA" id="ARBA00022448"/>
    </source>
</evidence>
<evidence type="ECO:0000256" key="7">
    <source>
        <dbReference type="ARBA" id="ARBA00022781"/>
    </source>
</evidence>
<evidence type="ECO:0000256" key="5">
    <source>
        <dbReference type="ARBA" id="ARBA00022547"/>
    </source>
</evidence>
<feature type="transmembrane region" description="Helical" evidence="15">
    <location>
        <begin position="62"/>
        <end position="81"/>
    </location>
</feature>
<evidence type="ECO:0000313" key="19">
    <source>
        <dbReference type="EMBL" id="KXF78422.1"/>
    </source>
</evidence>
<dbReference type="STRING" id="1494590.ATN84_01065"/>
<proteinExistence type="inferred from homology"/>
<comment type="subcellular location">
    <subcellularLocation>
        <location evidence="1">Cell inner membrane</location>
        <topology evidence="1">Single-pass membrane protein</topology>
    </subcellularLocation>
    <subcellularLocation>
        <location evidence="15">Cell membrane</location>
        <topology evidence="15">Single-pass membrane protein</topology>
    </subcellularLocation>
</comment>
<dbReference type="PANTHER" id="PTHR33445:SF1">
    <property type="entry name" value="ATP SYNTHASE SUBUNIT B"/>
    <property type="match status" value="1"/>
</dbReference>
<dbReference type="HAMAP" id="MF_01398">
    <property type="entry name" value="ATP_synth_b_bprime"/>
    <property type="match status" value="1"/>
</dbReference>
<evidence type="ECO:0000313" key="20">
    <source>
        <dbReference type="Proteomes" id="UP000070107"/>
    </source>
</evidence>
<comment type="subunit">
    <text evidence="14 15">F-type ATPases have 2 components, F(1) - the catalytic core - and F(0) - the membrane proton channel. F(1) has five subunits: alpha(3), beta(3), gamma(1), delta(1), epsilon(1). F(0) has three main subunits: a(1), b(2) and c(10-14). The alpha and beta chains form an alternating ring which encloses part of the gamma chain. F(1) is attached to F(0) by a central stalk formed by the gamma and epsilon chains, while a peripheral stalk is formed by the delta and b chains.</text>
</comment>
<evidence type="ECO:0000256" key="13">
    <source>
        <dbReference type="ARBA" id="ARBA00025614"/>
    </source>
</evidence>
<dbReference type="InterPro" id="IPR050059">
    <property type="entry name" value="ATP_synthase_B_chain"/>
</dbReference>
<sequence length="209" mass="22164">MFVSAAFAQSETQSQPAETPAVDHGTPAGDAEAVHTETGVPHDAGHTGVFPPFDSTHYASQVLWLAITFGLFYLFLSRVVLPRIGSVIETRRDRIEQDLEQAARMKQDADSAIAAYEQELAEARLKAGGIAQEARDNAKSKAEAERAAVEASLETKLNEAESRIAAIKDKAMSDVGAIAEDTATEIVKQLIGGSVDKASVSAAVKAVRG</sequence>
<dbReference type="RefSeq" id="WP_068879692.1">
    <property type="nucleotide sequence ID" value="NZ_LNTU01000001.1"/>
</dbReference>
<evidence type="ECO:0000256" key="18">
    <source>
        <dbReference type="SAM" id="MobiDB-lite"/>
    </source>
</evidence>
<accession>A0A135HYZ8</accession>
<keyword evidence="6 15" id="KW-0812">Transmembrane</keyword>
<keyword evidence="8 15" id="KW-1133">Transmembrane helix</keyword>
<evidence type="ECO:0000256" key="15">
    <source>
        <dbReference type="HAMAP-Rule" id="MF_01398"/>
    </source>
</evidence>
<comment type="caution">
    <text evidence="19">The sequence shown here is derived from an EMBL/GenBank/DDBJ whole genome shotgun (WGS) entry which is preliminary data.</text>
</comment>
<evidence type="ECO:0000256" key="17">
    <source>
        <dbReference type="SAM" id="Coils"/>
    </source>
</evidence>
<dbReference type="NCBIfam" id="NF006612">
    <property type="entry name" value="PRK09174.1"/>
    <property type="match status" value="1"/>
</dbReference>
<dbReference type="Pfam" id="PF00430">
    <property type="entry name" value="ATP-synt_B"/>
    <property type="match status" value="1"/>
</dbReference>
<evidence type="ECO:0000256" key="8">
    <source>
        <dbReference type="ARBA" id="ARBA00022989"/>
    </source>
</evidence>
<dbReference type="GO" id="GO:0046933">
    <property type="term" value="F:proton-transporting ATP synthase activity, rotational mechanism"/>
    <property type="evidence" value="ECO:0007669"/>
    <property type="project" value="UniProtKB-UniRule"/>
</dbReference>
<feature type="coiled-coil region" evidence="17">
    <location>
        <begin position="92"/>
        <end position="170"/>
    </location>
</feature>
<keyword evidence="11 15" id="KW-0066">ATP synthesis</keyword>
<comment type="similarity">
    <text evidence="2 15 16">Belongs to the ATPase B chain family.</text>
</comment>
<organism evidence="19 20">
    <name type="scientific">Paramesorhizobium deserti</name>
    <dbReference type="NCBI Taxonomy" id="1494590"/>
    <lineage>
        <taxon>Bacteria</taxon>
        <taxon>Pseudomonadati</taxon>
        <taxon>Pseudomonadota</taxon>
        <taxon>Alphaproteobacteria</taxon>
        <taxon>Hyphomicrobiales</taxon>
        <taxon>Phyllobacteriaceae</taxon>
        <taxon>Paramesorhizobium</taxon>
    </lineage>
</organism>
<reference evidence="19 20" key="1">
    <citation type="submission" date="2015-11" db="EMBL/GenBank/DDBJ databases">
        <title>Draft genome sequence of Paramesorhizobium deserti A-3-E, a strain highly resistant to diverse beta-lactam antibiotics.</title>
        <authorList>
            <person name="Lv R."/>
            <person name="Yang X."/>
            <person name="Fang N."/>
            <person name="Guo J."/>
            <person name="Luo X."/>
            <person name="Peng F."/>
            <person name="Yang R."/>
            <person name="Cui Y."/>
            <person name="Fang C."/>
            <person name="Song Y."/>
        </authorList>
    </citation>
    <scope>NUCLEOTIDE SEQUENCE [LARGE SCALE GENOMIC DNA]</scope>
    <source>
        <strain evidence="19 20">A-3-E</strain>
    </source>
</reference>
<name>A0A135HYZ8_9HYPH</name>
<keyword evidence="10 15" id="KW-0472">Membrane</keyword>
<keyword evidence="5 15" id="KW-0138">CF(0)</keyword>
<dbReference type="CDD" id="cd06503">
    <property type="entry name" value="ATP-synt_Fo_b"/>
    <property type="match status" value="1"/>
</dbReference>
<keyword evidence="4 15" id="KW-1003">Cell membrane</keyword>
<comment type="function">
    <text evidence="13">Component of the F(0) channel, it forms part of the peripheral stalk, linking F(1) to F(0). The b'-subunit is a diverged and duplicated form of b found in plants and photosynthetic bacteria.</text>
</comment>
<evidence type="ECO:0000256" key="9">
    <source>
        <dbReference type="ARBA" id="ARBA00023065"/>
    </source>
</evidence>
<keyword evidence="7 15" id="KW-0375">Hydrogen ion transport</keyword>
<dbReference type="InterPro" id="IPR002146">
    <property type="entry name" value="ATP_synth_b/b'su_bac/chlpt"/>
</dbReference>
<evidence type="ECO:0000256" key="6">
    <source>
        <dbReference type="ARBA" id="ARBA00022692"/>
    </source>
</evidence>
<evidence type="ECO:0000256" key="2">
    <source>
        <dbReference type="ARBA" id="ARBA00005513"/>
    </source>
</evidence>
<comment type="function">
    <text evidence="12 15">F(1)F(0) ATP synthase produces ATP from ADP in the presence of a proton or sodium gradient. F-type ATPases consist of two structural domains, F(1) containing the extramembraneous catalytic core and F(0) containing the membrane proton channel, linked together by a central stalk and a peripheral stalk. During catalysis, ATP synthesis in the catalytic domain of F(1) is coupled via a rotary mechanism of the central stalk subunits to proton translocation.</text>
</comment>
<dbReference type="GO" id="GO:0046961">
    <property type="term" value="F:proton-transporting ATPase activity, rotational mechanism"/>
    <property type="evidence" value="ECO:0007669"/>
    <property type="project" value="TreeGrafter"/>
</dbReference>
<dbReference type="PANTHER" id="PTHR33445">
    <property type="entry name" value="ATP SYNTHASE SUBUNIT B', CHLOROPLASTIC"/>
    <property type="match status" value="1"/>
</dbReference>
<dbReference type="Gene3D" id="6.10.250.1580">
    <property type="match status" value="1"/>
</dbReference>
<feature type="region of interest" description="Disordered" evidence="18">
    <location>
        <begin position="1"/>
        <end position="31"/>
    </location>
</feature>
<keyword evidence="20" id="KW-1185">Reference proteome</keyword>
<evidence type="ECO:0000256" key="1">
    <source>
        <dbReference type="ARBA" id="ARBA00004377"/>
    </source>
</evidence>
<protein>
    <recommendedName>
        <fullName evidence="15">ATP synthase subunit b</fullName>
    </recommendedName>
    <alternativeName>
        <fullName evidence="15">ATP synthase F(0) sector subunit b</fullName>
    </alternativeName>
    <alternativeName>
        <fullName evidence="15">ATPase subunit I</fullName>
    </alternativeName>
    <alternativeName>
        <fullName evidence="15">F-type ATPase subunit b</fullName>
        <shortName evidence="15">F-ATPase subunit b</shortName>
    </alternativeName>
</protein>
<feature type="compositionally biased region" description="Polar residues" evidence="18">
    <location>
        <begin position="7"/>
        <end position="17"/>
    </location>
</feature>
<evidence type="ECO:0000256" key="16">
    <source>
        <dbReference type="RuleBase" id="RU003848"/>
    </source>
</evidence>
<dbReference type="Proteomes" id="UP000070107">
    <property type="component" value="Unassembled WGS sequence"/>
</dbReference>
<dbReference type="AlphaFoldDB" id="A0A135HYZ8"/>
<keyword evidence="9 15" id="KW-0406">Ion transport</keyword>
<dbReference type="OrthoDB" id="9805716at2"/>
<dbReference type="EMBL" id="LNTU01000001">
    <property type="protein sequence ID" value="KXF78422.1"/>
    <property type="molecule type" value="Genomic_DNA"/>
</dbReference>
<keyword evidence="3 15" id="KW-0813">Transport</keyword>
<keyword evidence="17" id="KW-0175">Coiled coil</keyword>
<dbReference type="GO" id="GO:0045259">
    <property type="term" value="C:proton-transporting ATP synthase complex"/>
    <property type="evidence" value="ECO:0007669"/>
    <property type="project" value="UniProtKB-KW"/>
</dbReference>